<keyword evidence="4" id="KW-1185">Reference proteome</keyword>
<feature type="compositionally biased region" description="Basic and acidic residues" evidence="1">
    <location>
        <begin position="246"/>
        <end position="259"/>
    </location>
</feature>
<feature type="transmembrane region" description="Helical" evidence="2">
    <location>
        <begin position="140"/>
        <end position="158"/>
    </location>
</feature>
<dbReference type="Proteomes" id="UP000001876">
    <property type="component" value="Unassembled WGS sequence"/>
</dbReference>
<feature type="compositionally biased region" description="Basic residues" evidence="1">
    <location>
        <begin position="393"/>
        <end position="405"/>
    </location>
</feature>
<evidence type="ECO:0000256" key="1">
    <source>
        <dbReference type="SAM" id="MobiDB-lite"/>
    </source>
</evidence>
<feature type="transmembrane region" description="Helical" evidence="2">
    <location>
        <begin position="197"/>
        <end position="220"/>
    </location>
</feature>
<proteinExistence type="predicted"/>
<keyword evidence="2" id="KW-0812">Transmembrane</keyword>
<gene>
    <name evidence="3" type="ORF">MICPUCDRAFT_54219</name>
</gene>
<dbReference type="AlphaFoldDB" id="C1N8S1"/>
<keyword evidence="2" id="KW-0472">Membrane</keyword>
<dbReference type="KEGG" id="mpp:MICPUCDRAFT_54219"/>
<feature type="region of interest" description="Disordered" evidence="1">
    <location>
        <begin position="385"/>
        <end position="418"/>
    </location>
</feature>
<reference evidence="3 4" key="1">
    <citation type="journal article" date="2009" name="Science">
        <title>Green evolution and dynamic adaptations revealed by genomes of the marine picoeukaryotes Micromonas.</title>
        <authorList>
            <person name="Worden A.Z."/>
            <person name="Lee J.H."/>
            <person name="Mock T."/>
            <person name="Rouze P."/>
            <person name="Simmons M.P."/>
            <person name="Aerts A.L."/>
            <person name="Allen A.E."/>
            <person name="Cuvelier M.L."/>
            <person name="Derelle E."/>
            <person name="Everett M.V."/>
            <person name="Foulon E."/>
            <person name="Grimwood J."/>
            <person name="Gundlach H."/>
            <person name="Henrissat B."/>
            <person name="Napoli C."/>
            <person name="McDonald S.M."/>
            <person name="Parker M.S."/>
            <person name="Rombauts S."/>
            <person name="Salamov A."/>
            <person name="Von Dassow P."/>
            <person name="Badger J.H."/>
            <person name="Coutinho P.M."/>
            <person name="Demir E."/>
            <person name="Dubchak I."/>
            <person name="Gentemann C."/>
            <person name="Eikrem W."/>
            <person name="Gready J.E."/>
            <person name="John U."/>
            <person name="Lanier W."/>
            <person name="Lindquist E.A."/>
            <person name="Lucas S."/>
            <person name="Mayer K.F."/>
            <person name="Moreau H."/>
            <person name="Not F."/>
            <person name="Otillar R."/>
            <person name="Panaud O."/>
            <person name="Pangilinan J."/>
            <person name="Paulsen I."/>
            <person name="Piegu B."/>
            <person name="Poliakov A."/>
            <person name="Robbens S."/>
            <person name="Schmutz J."/>
            <person name="Toulza E."/>
            <person name="Wyss T."/>
            <person name="Zelensky A."/>
            <person name="Zhou K."/>
            <person name="Armbrust E.V."/>
            <person name="Bhattacharya D."/>
            <person name="Goodenough U.W."/>
            <person name="Van de Peer Y."/>
            <person name="Grigoriev I.V."/>
        </authorList>
    </citation>
    <scope>NUCLEOTIDE SEQUENCE [LARGE SCALE GENOMIC DNA]</scope>
    <source>
        <strain evidence="3 4">CCMP1545</strain>
    </source>
</reference>
<sequence length="418" mass="48676">MAKVVYVVEEERSWFSFFVSMLLNKWVLLALLIWYVYRTITVKIRSANLTRAQANSMKWGLIGLVLFALAERAEDFWEGLNPRIIRVWHILLQIGLVRRDSLSLKGEEHGLGYSFLASFCCCFAGRLVAGLEAWRIPDLVVDGTIFEFIGCWLIVSLLTKTKMWFIFGFPGLLLRKILYVGWGLNKIRQIERVWKPFAFTLLAFPATYLPWTTKIFYFTIRNIAGRTSRKLTDKIIAPKNKTKKEEKLDAKEEAERIAEEETSSQFSPPPSGKKKKKTVVNKKELLHELDDFFFVAPRTWQKQLAWNAVMLTIMSITQGDTMESIIEHTYCDDEDDFWCIPPAWNLHVHFPRFCFIVIALYIMHYYQQMAPPVAKFAKSDPQVVAQRKADKKERKKRDKEKVKQRKAAEKAAKKTKQA</sequence>
<dbReference type="EMBL" id="GG663751">
    <property type="protein sequence ID" value="EEH51228.1"/>
    <property type="molecule type" value="Genomic_DNA"/>
</dbReference>
<name>C1N8S1_MICPC</name>
<organism evidence="4">
    <name type="scientific">Micromonas pusilla (strain CCMP1545)</name>
    <name type="common">Picoplanktonic green alga</name>
    <dbReference type="NCBI Taxonomy" id="564608"/>
    <lineage>
        <taxon>Eukaryota</taxon>
        <taxon>Viridiplantae</taxon>
        <taxon>Chlorophyta</taxon>
        <taxon>Mamiellophyceae</taxon>
        <taxon>Mamiellales</taxon>
        <taxon>Mamiellaceae</taxon>
        <taxon>Micromonas</taxon>
    </lineage>
</organism>
<keyword evidence="2" id="KW-1133">Transmembrane helix</keyword>
<feature type="region of interest" description="Disordered" evidence="1">
    <location>
        <begin position="246"/>
        <end position="277"/>
    </location>
</feature>
<dbReference type="RefSeq" id="XP_003064323.1">
    <property type="nucleotide sequence ID" value="XM_003064277.1"/>
</dbReference>
<accession>C1N8S1</accession>
<evidence type="ECO:0000313" key="4">
    <source>
        <dbReference type="Proteomes" id="UP000001876"/>
    </source>
</evidence>
<protein>
    <submittedName>
        <fullName evidence="3">Predicted protein</fullName>
    </submittedName>
</protein>
<feature type="transmembrane region" description="Helical" evidence="2">
    <location>
        <begin position="164"/>
        <end position="185"/>
    </location>
</feature>
<feature type="transmembrane region" description="Helical" evidence="2">
    <location>
        <begin position="110"/>
        <end position="128"/>
    </location>
</feature>
<feature type="transmembrane region" description="Helical" evidence="2">
    <location>
        <begin position="14"/>
        <end position="37"/>
    </location>
</feature>
<evidence type="ECO:0000313" key="3">
    <source>
        <dbReference type="EMBL" id="EEH51228.1"/>
    </source>
</evidence>
<evidence type="ECO:0000256" key="2">
    <source>
        <dbReference type="SAM" id="Phobius"/>
    </source>
</evidence>
<dbReference type="GeneID" id="9689938"/>